<dbReference type="GO" id="GO:0046872">
    <property type="term" value="F:metal ion binding"/>
    <property type="evidence" value="ECO:0007669"/>
    <property type="project" value="UniProtKB-KW"/>
</dbReference>
<dbReference type="KEGG" id="gur:Gura_0626"/>
<dbReference type="GO" id="GO:0051539">
    <property type="term" value="F:4 iron, 4 sulfur cluster binding"/>
    <property type="evidence" value="ECO:0007669"/>
    <property type="project" value="UniProtKB-KW"/>
</dbReference>
<dbReference type="AlphaFoldDB" id="A5GC55"/>
<name>A5GC55_GEOUR</name>
<dbReference type="Gene3D" id="3.30.70.20">
    <property type="match status" value="1"/>
</dbReference>
<feature type="domain" description="4Fe-4S ferredoxin-type" evidence="5">
    <location>
        <begin position="185"/>
        <end position="211"/>
    </location>
</feature>
<dbReference type="EMBL" id="CP000698">
    <property type="protein sequence ID" value="ABQ24838.1"/>
    <property type="molecule type" value="Genomic_DNA"/>
</dbReference>
<dbReference type="InterPro" id="IPR029039">
    <property type="entry name" value="Flavoprotein-like_sf"/>
</dbReference>
<evidence type="ECO:0000256" key="2">
    <source>
        <dbReference type="ARBA" id="ARBA00022723"/>
    </source>
</evidence>
<dbReference type="InterPro" id="IPR017896">
    <property type="entry name" value="4Fe4S_Fe-S-bd"/>
</dbReference>
<dbReference type="Proteomes" id="UP000006695">
    <property type="component" value="Chromosome"/>
</dbReference>
<gene>
    <name evidence="6" type="ordered locus">Gura_0626</name>
</gene>
<dbReference type="PROSITE" id="PS00198">
    <property type="entry name" value="4FE4S_FER_1"/>
    <property type="match status" value="1"/>
</dbReference>
<dbReference type="HOGENOM" id="CLU_069541_0_0_7"/>
<keyword evidence="3" id="KW-0408">Iron</keyword>
<evidence type="ECO:0000256" key="4">
    <source>
        <dbReference type="ARBA" id="ARBA00023014"/>
    </source>
</evidence>
<evidence type="ECO:0000313" key="6">
    <source>
        <dbReference type="EMBL" id="ABQ24838.1"/>
    </source>
</evidence>
<evidence type="ECO:0000256" key="1">
    <source>
        <dbReference type="ARBA" id="ARBA00022485"/>
    </source>
</evidence>
<dbReference type="InterPro" id="IPR050572">
    <property type="entry name" value="Fe-S_Ferredoxin"/>
</dbReference>
<dbReference type="STRING" id="351605.Gura_0626"/>
<dbReference type="Gene3D" id="3.40.50.360">
    <property type="match status" value="1"/>
</dbReference>
<keyword evidence="4" id="KW-0411">Iron-sulfur</keyword>
<feature type="domain" description="4Fe-4S ferredoxin-type" evidence="5">
    <location>
        <begin position="213"/>
        <end position="243"/>
    </location>
</feature>
<evidence type="ECO:0000256" key="3">
    <source>
        <dbReference type="ARBA" id="ARBA00023004"/>
    </source>
</evidence>
<evidence type="ECO:0000259" key="5">
    <source>
        <dbReference type="PROSITE" id="PS51379"/>
    </source>
</evidence>
<dbReference type="SUPFAM" id="SSF54862">
    <property type="entry name" value="4Fe-4S ferredoxins"/>
    <property type="match status" value="1"/>
</dbReference>
<keyword evidence="7" id="KW-1185">Reference proteome</keyword>
<evidence type="ECO:0000313" key="7">
    <source>
        <dbReference type="Proteomes" id="UP000006695"/>
    </source>
</evidence>
<dbReference type="Pfam" id="PF00037">
    <property type="entry name" value="Fer4"/>
    <property type="match status" value="1"/>
</dbReference>
<dbReference type="PANTHER" id="PTHR43687">
    <property type="entry name" value="ADENYLYLSULFATE REDUCTASE, BETA SUBUNIT"/>
    <property type="match status" value="1"/>
</dbReference>
<keyword evidence="1" id="KW-0004">4Fe-4S</keyword>
<dbReference type="PANTHER" id="PTHR43687:SF1">
    <property type="entry name" value="FERREDOXIN III"/>
    <property type="match status" value="1"/>
</dbReference>
<accession>A5GC55</accession>
<keyword evidence="2" id="KW-0479">Metal-binding</keyword>
<organism evidence="6 7">
    <name type="scientific">Geotalea uraniireducens (strain Rf4)</name>
    <name type="common">Geobacter uraniireducens</name>
    <dbReference type="NCBI Taxonomy" id="351605"/>
    <lineage>
        <taxon>Bacteria</taxon>
        <taxon>Pseudomonadati</taxon>
        <taxon>Thermodesulfobacteriota</taxon>
        <taxon>Desulfuromonadia</taxon>
        <taxon>Geobacterales</taxon>
        <taxon>Geobacteraceae</taxon>
        <taxon>Geotalea</taxon>
    </lineage>
</organism>
<dbReference type="InterPro" id="IPR017900">
    <property type="entry name" value="4Fe4S_Fe_S_CS"/>
</dbReference>
<dbReference type="PROSITE" id="PS51379">
    <property type="entry name" value="4FE4S_FER_2"/>
    <property type="match status" value="2"/>
</dbReference>
<sequence>MNINSAKLIYFSPTQTTRKVVEGISQGLQVVDVEALDLTTHDAEIEKPQRGYEDLAIIGSPVYSGRLPAVAVSRLRKLKGNGAPAVIVVVYGNRAYEDALLELRDVAQEAGFNPIAAGAFIGEHSFSTNCTPIAVGRPDVEDLGKAKTFGKMIREKIINIRALEELIPLQVPGNFPFKELRMLSDISSVTQEMLCTRCKKCTSVCPTAAIHADAPTLTDKSSCIRCCACVKCCPAGAKSMDDPRIKQAAEQLTVNCSHRKEPETYL</sequence>
<protein>
    <submittedName>
        <fullName evidence="6">4Fe-4S ferredoxin, iron-sulfur binding domain protein</fullName>
    </submittedName>
</protein>
<reference evidence="6 7" key="1">
    <citation type="submission" date="2007-05" db="EMBL/GenBank/DDBJ databases">
        <title>Complete sequence of Geobacter uraniireducens Rf4.</title>
        <authorList>
            <consortium name="US DOE Joint Genome Institute"/>
            <person name="Copeland A."/>
            <person name="Lucas S."/>
            <person name="Lapidus A."/>
            <person name="Barry K."/>
            <person name="Detter J.C."/>
            <person name="Glavina del Rio T."/>
            <person name="Hammon N."/>
            <person name="Israni S."/>
            <person name="Dalin E."/>
            <person name="Tice H."/>
            <person name="Pitluck S."/>
            <person name="Chertkov O."/>
            <person name="Brettin T."/>
            <person name="Bruce D."/>
            <person name="Han C."/>
            <person name="Schmutz J."/>
            <person name="Larimer F."/>
            <person name="Land M."/>
            <person name="Hauser L."/>
            <person name="Kyrpides N."/>
            <person name="Mikhailova N."/>
            <person name="Shelobolina E."/>
            <person name="Aklujkar M."/>
            <person name="Lovley D."/>
            <person name="Richardson P."/>
        </authorList>
    </citation>
    <scope>NUCLEOTIDE SEQUENCE [LARGE SCALE GENOMIC DNA]</scope>
    <source>
        <strain evidence="6 7">Rf4</strain>
    </source>
</reference>
<dbReference type="SUPFAM" id="SSF52218">
    <property type="entry name" value="Flavoproteins"/>
    <property type="match status" value="1"/>
</dbReference>
<proteinExistence type="predicted"/>
<dbReference type="OrthoDB" id="9798098at2"/>